<feature type="domain" description="TauD/TfdA-like" evidence="6">
    <location>
        <begin position="58"/>
        <end position="304"/>
    </location>
</feature>
<evidence type="ECO:0000313" key="7">
    <source>
        <dbReference type="EMBL" id="KLU27170.1"/>
    </source>
</evidence>
<accession>A0A0J1D376</accession>
<dbReference type="Pfam" id="PF02668">
    <property type="entry name" value="TauD"/>
    <property type="match status" value="1"/>
</dbReference>
<evidence type="ECO:0000256" key="4">
    <source>
        <dbReference type="ARBA" id="ARBA00023002"/>
    </source>
</evidence>
<organism evidence="7 8">
    <name type="scientific">Caballeronia mineralivorans PML1(12)</name>
    <dbReference type="NCBI Taxonomy" id="908627"/>
    <lineage>
        <taxon>Bacteria</taxon>
        <taxon>Pseudomonadati</taxon>
        <taxon>Pseudomonadota</taxon>
        <taxon>Betaproteobacteria</taxon>
        <taxon>Burkholderiales</taxon>
        <taxon>Burkholderiaceae</taxon>
        <taxon>Caballeronia</taxon>
    </lineage>
</organism>
<comment type="similarity">
    <text evidence="1">Belongs to the TfdA dioxygenase family.</text>
</comment>
<dbReference type="GO" id="GO:0005737">
    <property type="term" value="C:cytoplasm"/>
    <property type="evidence" value="ECO:0007669"/>
    <property type="project" value="TreeGrafter"/>
</dbReference>
<keyword evidence="8" id="KW-1185">Reference proteome</keyword>
<sequence length="317" mass="35768">MFNKKDTVLTTINIRHRRLQKQMALKVRRSNPSLRAELSSVNLRKNVFVDVAREIYPAWLDANDLPIVRGQKLEPKERLAFAGIFGQVLVSGGVQNDAKCTFIEMRKSDALPEFPQVERMSNNIDAEGRPIGRQEAGMFWHKVLATSPTRGKASILHAIEVPPCGGDTVLASVYRAYDTLSERMKVWLEGLEVMHTLAKIYGQQMTAAGDAKANTGAHDVVRFHHDTGCKSIFDRGFPTEIVCMTAAESAAIPNFLFAHCEQPQFIYRDQWQESDLLIWDNRCTIHHAVSDYNGVGWRYAHRCTVKRNKVRNETGAA</sequence>
<dbReference type="GO" id="GO:0000908">
    <property type="term" value="F:taurine dioxygenase activity"/>
    <property type="evidence" value="ECO:0007669"/>
    <property type="project" value="TreeGrafter"/>
</dbReference>
<dbReference type="AlphaFoldDB" id="A0A0J1D376"/>
<evidence type="ECO:0000256" key="3">
    <source>
        <dbReference type="ARBA" id="ARBA00022964"/>
    </source>
</evidence>
<evidence type="ECO:0000313" key="8">
    <source>
        <dbReference type="Proteomes" id="UP000035963"/>
    </source>
</evidence>
<evidence type="ECO:0000256" key="5">
    <source>
        <dbReference type="ARBA" id="ARBA00023004"/>
    </source>
</evidence>
<dbReference type="InterPro" id="IPR003819">
    <property type="entry name" value="TauD/TfdA-like"/>
</dbReference>
<dbReference type="GO" id="GO:0006790">
    <property type="term" value="P:sulfur compound metabolic process"/>
    <property type="evidence" value="ECO:0007669"/>
    <property type="project" value="TreeGrafter"/>
</dbReference>
<proteinExistence type="inferred from homology"/>
<evidence type="ECO:0000259" key="6">
    <source>
        <dbReference type="Pfam" id="PF02668"/>
    </source>
</evidence>
<dbReference type="PANTHER" id="PTHR30468:SF1">
    <property type="entry name" value="ALPHA-KETOGLUTARATE-DEPENDENT SULFONATE DIOXYGENASE"/>
    <property type="match status" value="1"/>
</dbReference>
<reference evidence="7 8" key="1">
    <citation type="journal article" date="2015" name="Genome Announc.">
        <title>Draft Genome Sequence of Burkholderia sp. Strain PML1(12), an Ectomycorrhizosphere-Inhabiting Bacterium with Effective Mineral-Weathering Ability.</title>
        <authorList>
            <person name="Uroz S."/>
            <person name="Oger P."/>
        </authorList>
    </citation>
    <scope>NUCLEOTIDE SEQUENCE [LARGE SCALE GENOMIC DNA]</scope>
    <source>
        <strain evidence="8">PML1(12)</strain>
    </source>
</reference>
<dbReference type="Gene3D" id="3.60.130.10">
    <property type="entry name" value="Clavaminate synthase-like"/>
    <property type="match status" value="1"/>
</dbReference>
<gene>
    <name evidence="7" type="ORF">EOS_05620</name>
</gene>
<keyword evidence="5" id="KW-0408">Iron</keyword>
<evidence type="ECO:0000256" key="2">
    <source>
        <dbReference type="ARBA" id="ARBA00022723"/>
    </source>
</evidence>
<keyword evidence="3" id="KW-0223">Dioxygenase</keyword>
<name>A0A0J1D376_9BURK</name>
<dbReference type="GO" id="GO:0046872">
    <property type="term" value="F:metal ion binding"/>
    <property type="evidence" value="ECO:0007669"/>
    <property type="project" value="UniProtKB-KW"/>
</dbReference>
<keyword evidence="4" id="KW-0560">Oxidoreductase</keyword>
<dbReference type="PATRIC" id="fig|908627.4.peg.1239"/>
<keyword evidence="2" id="KW-0479">Metal-binding</keyword>
<dbReference type="InterPro" id="IPR042098">
    <property type="entry name" value="TauD-like_sf"/>
</dbReference>
<evidence type="ECO:0000256" key="1">
    <source>
        <dbReference type="ARBA" id="ARBA00005896"/>
    </source>
</evidence>
<dbReference type="SUPFAM" id="SSF51197">
    <property type="entry name" value="Clavaminate synthase-like"/>
    <property type="match status" value="1"/>
</dbReference>
<dbReference type="InterPro" id="IPR051323">
    <property type="entry name" value="AtsK-like"/>
</dbReference>
<dbReference type="Proteomes" id="UP000035963">
    <property type="component" value="Unassembled WGS sequence"/>
</dbReference>
<dbReference type="EMBL" id="AEJF01000051">
    <property type="protein sequence ID" value="KLU27170.1"/>
    <property type="molecule type" value="Genomic_DNA"/>
</dbReference>
<dbReference type="PANTHER" id="PTHR30468">
    <property type="entry name" value="ALPHA-KETOGLUTARATE-DEPENDENT SULFONATE DIOXYGENASE"/>
    <property type="match status" value="1"/>
</dbReference>
<comment type="caution">
    <text evidence="7">The sequence shown here is derived from an EMBL/GenBank/DDBJ whole genome shotgun (WGS) entry which is preliminary data.</text>
</comment>
<protein>
    <recommendedName>
        <fullName evidence="6">TauD/TfdA-like domain-containing protein</fullName>
    </recommendedName>
</protein>